<keyword evidence="4" id="KW-1185">Reference proteome</keyword>
<dbReference type="InParanoid" id="A2DJR2"/>
<evidence type="ECO:0000259" key="2">
    <source>
        <dbReference type="PROSITE" id="PS51283"/>
    </source>
</evidence>
<reference evidence="3" key="1">
    <citation type="submission" date="2006-10" db="EMBL/GenBank/DDBJ databases">
        <authorList>
            <person name="Amadeo P."/>
            <person name="Zhao Q."/>
            <person name="Wortman J."/>
            <person name="Fraser-Liggett C."/>
            <person name="Carlton J."/>
        </authorList>
    </citation>
    <scope>NUCLEOTIDE SEQUENCE</scope>
    <source>
        <strain evidence="3">G3</strain>
    </source>
</reference>
<dbReference type="InterPro" id="IPR050164">
    <property type="entry name" value="Peptidase_C19"/>
</dbReference>
<dbReference type="OrthoDB" id="361536at2759"/>
<dbReference type="Gene3D" id="3.30.2230.10">
    <property type="entry name" value="DUSP-like"/>
    <property type="match status" value="1"/>
</dbReference>
<dbReference type="Proteomes" id="UP000001542">
    <property type="component" value="Unassembled WGS sequence"/>
</dbReference>
<dbReference type="VEuPathDB" id="TrichDB:TVAGG3_0289880"/>
<dbReference type="Pfam" id="PF06337">
    <property type="entry name" value="DUSP"/>
    <property type="match status" value="1"/>
</dbReference>
<dbReference type="VEuPathDB" id="TrichDB:TVAG_451900"/>
<dbReference type="InterPro" id="IPR001394">
    <property type="entry name" value="Peptidase_C19_UCH"/>
</dbReference>
<dbReference type="SMART" id="SM00695">
    <property type="entry name" value="DUSP"/>
    <property type="match status" value="1"/>
</dbReference>
<protein>
    <submittedName>
        <fullName evidence="3">Clan CA, family C19, ubiquitin hydrolase-like cysteine peptidase</fullName>
    </submittedName>
</protein>
<dbReference type="PROSITE" id="PS51283">
    <property type="entry name" value="DUSP"/>
    <property type="match status" value="1"/>
</dbReference>
<dbReference type="InterPro" id="IPR006615">
    <property type="entry name" value="Pept_C19_DUSP"/>
</dbReference>
<dbReference type="SMR" id="A2DJR2"/>
<organism evidence="3 4">
    <name type="scientific">Trichomonas vaginalis (strain ATCC PRA-98 / G3)</name>
    <dbReference type="NCBI Taxonomy" id="412133"/>
    <lineage>
        <taxon>Eukaryota</taxon>
        <taxon>Metamonada</taxon>
        <taxon>Parabasalia</taxon>
        <taxon>Trichomonadida</taxon>
        <taxon>Trichomonadidae</taxon>
        <taxon>Trichomonas</taxon>
    </lineage>
</organism>
<keyword evidence="3" id="KW-0378">Hydrolase</keyword>
<dbReference type="PANTHER" id="PTHR24006">
    <property type="entry name" value="UBIQUITIN CARBOXYL-TERMINAL HYDROLASE"/>
    <property type="match status" value="1"/>
</dbReference>
<dbReference type="CDD" id="cd02257">
    <property type="entry name" value="Peptidase_C19"/>
    <property type="match status" value="1"/>
</dbReference>
<name>A2DJR2_TRIV3</name>
<evidence type="ECO:0000313" key="4">
    <source>
        <dbReference type="Proteomes" id="UP000001542"/>
    </source>
</evidence>
<dbReference type="RefSeq" id="XP_001580262.1">
    <property type="nucleotide sequence ID" value="XM_001580212.1"/>
</dbReference>
<feature type="domain" description="USP" evidence="1">
    <location>
        <begin position="215"/>
        <end position="507"/>
    </location>
</feature>
<dbReference type="GO" id="GO:0004843">
    <property type="term" value="F:cysteine-type deubiquitinase activity"/>
    <property type="evidence" value="ECO:0007669"/>
    <property type="project" value="InterPro"/>
</dbReference>
<dbReference type="InterPro" id="IPR028889">
    <property type="entry name" value="USP"/>
</dbReference>
<dbReference type="EMBL" id="DS113209">
    <property type="protein sequence ID" value="EAY19276.1"/>
    <property type="molecule type" value="Genomic_DNA"/>
</dbReference>
<dbReference type="GO" id="GO:0016579">
    <property type="term" value="P:protein deubiquitination"/>
    <property type="evidence" value="ECO:0007669"/>
    <property type="project" value="InterPro"/>
</dbReference>
<dbReference type="InterPro" id="IPR035927">
    <property type="entry name" value="DUSP-like_sf"/>
</dbReference>
<proteinExistence type="predicted"/>
<gene>
    <name evidence="3" type="ORF">TVAG_451900</name>
</gene>
<dbReference type="eggNOG" id="KOG1870">
    <property type="taxonomic scope" value="Eukaryota"/>
</dbReference>
<reference evidence="3" key="2">
    <citation type="journal article" date="2007" name="Science">
        <title>Draft genome sequence of the sexually transmitted pathogen Trichomonas vaginalis.</title>
        <authorList>
            <person name="Carlton J.M."/>
            <person name="Hirt R.P."/>
            <person name="Silva J.C."/>
            <person name="Delcher A.L."/>
            <person name="Schatz M."/>
            <person name="Zhao Q."/>
            <person name="Wortman J.R."/>
            <person name="Bidwell S.L."/>
            <person name="Alsmark U.C.M."/>
            <person name="Besteiro S."/>
            <person name="Sicheritz-Ponten T."/>
            <person name="Noel C.J."/>
            <person name="Dacks J.B."/>
            <person name="Foster P.G."/>
            <person name="Simillion C."/>
            <person name="Van de Peer Y."/>
            <person name="Miranda-Saavedra D."/>
            <person name="Barton G.J."/>
            <person name="Westrop G.D."/>
            <person name="Mueller S."/>
            <person name="Dessi D."/>
            <person name="Fiori P.L."/>
            <person name="Ren Q."/>
            <person name="Paulsen I."/>
            <person name="Zhang H."/>
            <person name="Bastida-Corcuera F.D."/>
            <person name="Simoes-Barbosa A."/>
            <person name="Brown M.T."/>
            <person name="Hayes R.D."/>
            <person name="Mukherjee M."/>
            <person name="Okumura C.Y."/>
            <person name="Schneider R."/>
            <person name="Smith A.J."/>
            <person name="Vanacova S."/>
            <person name="Villalvazo M."/>
            <person name="Haas B.J."/>
            <person name="Pertea M."/>
            <person name="Feldblyum T.V."/>
            <person name="Utterback T.R."/>
            <person name="Shu C.L."/>
            <person name="Osoegawa K."/>
            <person name="de Jong P.J."/>
            <person name="Hrdy I."/>
            <person name="Horvathova L."/>
            <person name="Zubacova Z."/>
            <person name="Dolezal P."/>
            <person name="Malik S.B."/>
            <person name="Logsdon J.M. Jr."/>
            <person name="Henze K."/>
            <person name="Gupta A."/>
            <person name="Wang C.C."/>
            <person name="Dunne R.L."/>
            <person name="Upcroft J.A."/>
            <person name="Upcroft P."/>
            <person name="White O."/>
            <person name="Salzberg S.L."/>
            <person name="Tang P."/>
            <person name="Chiu C.-H."/>
            <person name="Lee Y.-S."/>
            <person name="Embley T.M."/>
            <person name="Coombs G.H."/>
            <person name="Mottram J.C."/>
            <person name="Tachezy J."/>
            <person name="Fraser-Liggett C.M."/>
            <person name="Johnson P.J."/>
        </authorList>
    </citation>
    <scope>NUCLEOTIDE SEQUENCE [LARGE SCALE GENOMIC DNA]</scope>
    <source>
        <strain evidence="3">G3</strain>
    </source>
</reference>
<dbReference type="KEGG" id="tva:5464804"/>
<dbReference type="PROSITE" id="PS50235">
    <property type="entry name" value="USP_3"/>
    <property type="match status" value="1"/>
</dbReference>
<evidence type="ECO:0000313" key="3">
    <source>
        <dbReference type="EMBL" id="EAY19276.1"/>
    </source>
</evidence>
<accession>A2DJR2</accession>
<dbReference type="SUPFAM" id="SSF54001">
    <property type="entry name" value="Cysteine proteinases"/>
    <property type="match status" value="1"/>
</dbReference>
<dbReference type="SUPFAM" id="SSF143791">
    <property type="entry name" value="DUSP-like"/>
    <property type="match status" value="1"/>
</dbReference>
<feature type="domain" description="DUSP" evidence="2">
    <location>
        <begin position="1"/>
        <end position="102"/>
    </location>
</feature>
<dbReference type="Gene3D" id="3.90.70.10">
    <property type="entry name" value="Cysteine proteinases"/>
    <property type="match status" value="1"/>
</dbReference>
<dbReference type="AlphaFoldDB" id="A2DJR2"/>
<dbReference type="STRING" id="5722.A2DJR2"/>
<dbReference type="Pfam" id="PF00443">
    <property type="entry name" value="UCH"/>
    <property type="match status" value="1"/>
</dbReference>
<sequence>MQSGFRDQMIPFLPQLKGETPRSNSARNVFLVTSAWYRSFISWIEDESNTSPGEVNNTELQAKLQNKEPVEEHVDFEILDKNIAETVFNHFHGGPQILRPLLADPKTQAPTIIIYPIKLIFIYEKENLTSTVHPNWTLEEIKKRVGQRRKFDPSTATFLSDSTNVVIPDDTTAQKIIELFGAKIQVSLPGSMKMNPANHGKTASIASVGSIPGNMRMSIISEGSIFTAFLQCLARIPAFRKAVSSYPVPEQPNENNDTPAIAFVRYFTEIMKQPTAHLNSETSEVSVAYNTAIYMKTDELNAIRHFELASLLHVMLKENIVGEDLFKFKESHCEMCPKCKYCNEYESECSSITVELVKKLFRKAKLEDCLDDYYAAKKGDKNNRWECPQCKKKVLVREQTKAINLPTILVIYVHRFVKESSHDYNYLENELIYGQTLNLSQFTGNSSDKYKLVGSLAHVGHTFTQRYKAFIQEEDGKKWTMFNDNRSRPAPSGSVFEEPLAMIYLRE</sequence>
<dbReference type="InterPro" id="IPR038765">
    <property type="entry name" value="Papain-like_cys_pep_sf"/>
</dbReference>
<evidence type="ECO:0000259" key="1">
    <source>
        <dbReference type="PROSITE" id="PS50235"/>
    </source>
</evidence>